<comment type="subcellular location">
    <subcellularLocation>
        <location evidence="2">Cytoplasm</location>
        <location evidence="2">Cytoskeleton</location>
        <location evidence="2">Spindle</location>
    </subcellularLocation>
    <subcellularLocation>
        <location evidence="1">Nucleus</location>
    </subcellularLocation>
</comment>
<keyword evidence="5" id="KW-0132">Cell division</keyword>
<reference evidence="13" key="1">
    <citation type="journal article" date="2023" name="G3 (Bethesda)">
        <title>A reference genome for the long-term kleptoplast-retaining sea slug Elysia crispata morphotype clarki.</title>
        <authorList>
            <person name="Eastman K.E."/>
            <person name="Pendleton A.L."/>
            <person name="Shaikh M.A."/>
            <person name="Suttiyut T."/>
            <person name="Ogas R."/>
            <person name="Tomko P."/>
            <person name="Gavelis G."/>
            <person name="Widhalm J.R."/>
            <person name="Wisecaver J.H."/>
        </authorList>
    </citation>
    <scope>NUCLEOTIDE SEQUENCE</scope>
    <source>
        <strain evidence="13">ECLA1</strain>
    </source>
</reference>
<dbReference type="GO" id="GO:0003677">
    <property type="term" value="F:DNA binding"/>
    <property type="evidence" value="ECO:0007669"/>
    <property type="project" value="UniProtKB-KW"/>
</dbReference>
<dbReference type="GO" id="GO:0040001">
    <property type="term" value="P:establishment of mitotic spindle localization"/>
    <property type="evidence" value="ECO:0007669"/>
    <property type="project" value="InterPro"/>
</dbReference>
<keyword evidence="11" id="KW-0131">Cell cycle</keyword>
<dbReference type="GO" id="GO:0000281">
    <property type="term" value="P:mitotic cytokinesis"/>
    <property type="evidence" value="ECO:0007669"/>
    <property type="project" value="InterPro"/>
</dbReference>
<keyword evidence="4" id="KW-0963">Cytoplasm</keyword>
<dbReference type="PANTHER" id="PTHR15874">
    <property type="entry name" value="NUCLEOLAR AND SPINDLE-ASSOCIATED PROTEIN 1"/>
    <property type="match status" value="1"/>
</dbReference>
<gene>
    <name evidence="13" type="ORF">RRG08_018541</name>
</gene>
<dbReference type="PANTHER" id="PTHR15874:SF1">
    <property type="entry name" value="NUCLEOLAR AND SPINDLE-ASSOCIATED PROTEIN 1"/>
    <property type="match status" value="1"/>
</dbReference>
<keyword evidence="10" id="KW-0539">Nucleus</keyword>
<evidence type="ECO:0000313" key="14">
    <source>
        <dbReference type="Proteomes" id="UP001283361"/>
    </source>
</evidence>
<evidence type="ECO:0000256" key="4">
    <source>
        <dbReference type="ARBA" id="ARBA00022490"/>
    </source>
</evidence>
<keyword evidence="9" id="KW-0206">Cytoskeleton</keyword>
<evidence type="ECO:0000256" key="1">
    <source>
        <dbReference type="ARBA" id="ARBA00004123"/>
    </source>
</evidence>
<dbReference type="Proteomes" id="UP001283361">
    <property type="component" value="Unassembled WGS sequence"/>
</dbReference>
<dbReference type="InterPro" id="IPR026756">
    <property type="entry name" value="NuSAP"/>
</dbReference>
<sequence length="199" mass="21455">TKIAKSVAKPQQTVKHFVPIVTSLKNMTFNFGTTPKSQANNPQTAPKSSAKSMALPVSNKPSKHVTPSANAGRKSVGSTNRATPFKFTGGNTGSKLAPTSASNKTVFDLKASLAKPLSWKPHTGKLQPLDFNTSGAVPTRPTAPAVAMAKTRPLAKPSRQAMAAKVRPTNVKDVRRVQQLDRRNNQKYIDMMRRRGLIA</sequence>
<dbReference type="GO" id="GO:0005730">
    <property type="term" value="C:nucleolus"/>
    <property type="evidence" value="ECO:0007669"/>
    <property type="project" value="TreeGrafter"/>
</dbReference>
<evidence type="ECO:0000256" key="3">
    <source>
        <dbReference type="ARBA" id="ARBA00009702"/>
    </source>
</evidence>
<keyword evidence="8" id="KW-0238">DNA-binding</keyword>
<evidence type="ECO:0000256" key="2">
    <source>
        <dbReference type="ARBA" id="ARBA00004186"/>
    </source>
</evidence>
<evidence type="ECO:0000256" key="7">
    <source>
        <dbReference type="ARBA" id="ARBA00022776"/>
    </source>
</evidence>
<feature type="non-terminal residue" evidence="13">
    <location>
        <position position="1"/>
    </location>
</feature>
<evidence type="ECO:0000256" key="8">
    <source>
        <dbReference type="ARBA" id="ARBA00023125"/>
    </source>
</evidence>
<organism evidence="13 14">
    <name type="scientific">Elysia crispata</name>
    <name type="common">lettuce slug</name>
    <dbReference type="NCBI Taxonomy" id="231223"/>
    <lineage>
        <taxon>Eukaryota</taxon>
        <taxon>Metazoa</taxon>
        <taxon>Spiralia</taxon>
        <taxon>Lophotrochozoa</taxon>
        <taxon>Mollusca</taxon>
        <taxon>Gastropoda</taxon>
        <taxon>Heterobranchia</taxon>
        <taxon>Euthyneura</taxon>
        <taxon>Panpulmonata</taxon>
        <taxon>Sacoglossa</taxon>
        <taxon>Placobranchoidea</taxon>
        <taxon>Plakobranchidae</taxon>
        <taxon>Elysia</taxon>
    </lineage>
</organism>
<feature type="region of interest" description="Disordered" evidence="12">
    <location>
        <begin position="30"/>
        <end position="100"/>
    </location>
</feature>
<evidence type="ECO:0000256" key="10">
    <source>
        <dbReference type="ARBA" id="ARBA00023242"/>
    </source>
</evidence>
<evidence type="ECO:0000256" key="11">
    <source>
        <dbReference type="ARBA" id="ARBA00023306"/>
    </source>
</evidence>
<evidence type="ECO:0000256" key="5">
    <source>
        <dbReference type="ARBA" id="ARBA00022618"/>
    </source>
</evidence>
<dbReference type="GO" id="GO:0005874">
    <property type="term" value="C:microtubule"/>
    <property type="evidence" value="ECO:0007669"/>
    <property type="project" value="UniProtKB-KW"/>
</dbReference>
<name>A0AAE1APN1_9GAST</name>
<dbReference type="GO" id="GO:0072686">
    <property type="term" value="C:mitotic spindle"/>
    <property type="evidence" value="ECO:0007669"/>
    <property type="project" value="TreeGrafter"/>
</dbReference>
<evidence type="ECO:0000256" key="12">
    <source>
        <dbReference type="SAM" id="MobiDB-lite"/>
    </source>
</evidence>
<dbReference type="EMBL" id="JAWDGP010001493">
    <property type="protein sequence ID" value="KAK3790971.1"/>
    <property type="molecule type" value="Genomic_DNA"/>
</dbReference>
<evidence type="ECO:0000256" key="6">
    <source>
        <dbReference type="ARBA" id="ARBA00022701"/>
    </source>
</evidence>
<keyword evidence="6" id="KW-0493">Microtubule</keyword>
<keyword evidence="14" id="KW-1185">Reference proteome</keyword>
<accession>A0AAE1APN1</accession>
<comment type="similarity">
    <text evidence="3">Belongs to the NUSAP family.</text>
</comment>
<evidence type="ECO:0000256" key="9">
    <source>
        <dbReference type="ARBA" id="ARBA00023212"/>
    </source>
</evidence>
<dbReference type="GO" id="GO:0007076">
    <property type="term" value="P:mitotic chromosome condensation"/>
    <property type="evidence" value="ECO:0007669"/>
    <property type="project" value="TreeGrafter"/>
</dbReference>
<evidence type="ECO:0000313" key="13">
    <source>
        <dbReference type="EMBL" id="KAK3790971.1"/>
    </source>
</evidence>
<dbReference type="Pfam" id="PF16006">
    <property type="entry name" value="NUSAP"/>
    <property type="match status" value="1"/>
</dbReference>
<proteinExistence type="inferred from homology"/>
<protein>
    <submittedName>
        <fullName evidence="13">Uncharacterized protein</fullName>
    </submittedName>
</protein>
<comment type="caution">
    <text evidence="13">The sequence shown here is derived from an EMBL/GenBank/DDBJ whole genome shotgun (WGS) entry which is preliminary data.</text>
</comment>
<keyword evidence="7" id="KW-0498">Mitosis</keyword>
<dbReference type="AlphaFoldDB" id="A0AAE1APN1"/>
<feature type="compositionally biased region" description="Polar residues" evidence="12">
    <location>
        <begin position="30"/>
        <end position="51"/>
    </location>
</feature>
<dbReference type="GO" id="GO:0008017">
    <property type="term" value="F:microtubule binding"/>
    <property type="evidence" value="ECO:0007669"/>
    <property type="project" value="TreeGrafter"/>
</dbReference>